<reference evidence="1" key="1">
    <citation type="submission" date="2025-08" db="UniProtKB">
        <authorList>
            <consortium name="Ensembl"/>
        </authorList>
    </citation>
    <scope>IDENTIFICATION</scope>
</reference>
<reference evidence="1" key="2">
    <citation type="submission" date="2025-09" db="UniProtKB">
        <authorList>
            <consortium name="Ensembl"/>
        </authorList>
    </citation>
    <scope>IDENTIFICATION</scope>
</reference>
<dbReference type="Pfam" id="PF15818">
    <property type="entry name" value="CCDC73"/>
    <property type="match status" value="2"/>
</dbReference>
<evidence type="ECO:0000313" key="2">
    <source>
        <dbReference type="Proteomes" id="UP000694421"/>
    </source>
</evidence>
<dbReference type="GeneTree" id="ENSGT00940000164881"/>
<sequence>MDEDLNKEAPAHNLQNSSEAWLSIQLLDFKTSFLEVLEELRMRRDAEIHYEEQMNKSVIEKQELEWQKFSLLIKDDGFLLKGKYRLAEELKEKEMEGLKETLKTSQKESTKQNKVKGRSGNIYTVLWVFPWSGIYLYISESETVLPKHKHINIHKRIGLKPISVAKE</sequence>
<name>A0A8D0BBH9_SALMN</name>
<keyword evidence="2" id="KW-1185">Reference proteome</keyword>
<accession>A0A8D0BBH9</accession>
<organism evidence="1 2">
    <name type="scientific">Salvator merianae</name>
    <name type="common">Argentine black and white tegu</name>
    <name type="synonym">Tupinambis merianae</name>
    <dbReference type="NCBI Taxonomy" id="96440"/>
    <lineage>
        <taxon>Eukaryota</taxon>
        <taxon>Metazoa</taxon>
        <taxon>Chordata</taxon>
        <taxon>Craniata</taxon>
        <taxon>Vertebrata</taxon>
        <taxon>Euteleostomi</taxon>
        <taxon>Lepidosauria</taxon>
        <taxon>Squamata</taxon>
        <taxon>Bifurcata</taxon>
        <taxon>Unidentata</taxon>
        <taxon>Episquamata</taxon>
        <taxon>Laterata</taxon>
        <taxon>Teiioidea</taxon>
        <taxon>Teiidae</taxon>
        <taxon>Salvator</taxon>
    </lineage>
</organism>
<dbReference type="Ensembl" id="ENSSMRT00000001828.1">
    <property type="protein sequence ID" value="ENSSMRP00000001528.1"/>
    <property type="gene ID" value="ENSSMRG00000001329.1"/>
</dbReference>
<dbReference type="InterPro" id="IPR031650">
    <property type="entry name" value="CCDC73"/>
</dbReference>
<dbReference type="AlphaFoldDB" id="A0A8D0BBH9"/>
<dbReference type="PANTHER" id="PTHR28660:SF1">
    <property type="entry name" value="COILED-COIL DOMAIN-CONTAINING PROTEIN 73"/>
    <property type="match status" value="1"/>
</dbReference>
<protein>
    <submittedName>
        <fullName evidence="1">Uncharacterized protein</fullName>
    </submittedName>
</protein>
<proteinExistence type="predicted"/>
<dbReference type="Proteomes" id="UP000694421">
    <property type="component" value="Unplaced"/>
</dbReference>
<dbReference type="PANTHER" id="PTHR28660">
    <property type="entry name" value="COILED-COIL DOMAIN-CONTAINING PROTEIN 73"/>
    <property type="match status" value="1"/>
</dbReference>
<evidence type="ECO:0000313" key="1">
    <source>
        <dbReference type="Ensembl" id="ENSSMRP00000001528.1"/>
    </source>
</evidence>